<reference evidence="4 5" key="1">
    <citation type="submission" date="2020-04" db="EMBL/GenBank/DDBJ databases">
        <title>Chromosome-level genome assembly of a cyprinid fish Onychostoma macrolepis by integration of Nanopore Sequencing, Bionano and Hi-C technology.</title>
        <authorList>
            <person name="Wang D."/>
        </authorList>
    </citation>
    <scope>NUCLEOTIDE SEQUENCE [LARGE SCALE GENOMIC DNA]</scope>
    <source>
        <strain evidence="4">SWU-2019</strain>
        <tissue evidence="4">Muscle</tissue>
    </source>
</reference>
<name>A0A7J6BMN3_9TELE</name>
<dbReference type="Pfam" id="PF07686">
    <property type="entry name" value="V-set"/>
    <property type="match status" value="1"/>
</dbReference>
<keyword evidence="1" id="KW-0812">Transmembrane</keyword>
<dbReference type="EMBL" id="JAAMOB010000023">
    <property type="protein sequence ID" value="KAF4096300.1"/>
    <property type="molecule type" value="Genomic_DNA"/>
</dbReference>
<dbReference type="Proteomes" id="UP000579812">
    <property type="component" value="Unassembled WGS sequence"/>
</dbReference>
<dbReference type="Gene3D" id="2.60.40.10">
    <property type="entry name" value="Immunoglobulins"/>
    <property type="match status" value="1"/>
</dbReference>
<dbReference type="InterPro" id="IPR013106">
    <property type="entry name" value="Ig_V-set"/>
</dbReference>
<dbReference type="SUPFAM" id="SSF48726">
    <property type="entry name" value="Immunoglobulin"/>
    <property type="match status" value="1"/>
</dbReference>
<evidence type="ECO:0000256" key="1">
    <source>
        <dbReference type="SAM" id="Phobius"/>
    </source>
</evidence>
<gene>
    <name evidence="4" type="ORF">G5714_022269</name>
</gene>
<comment type="caution">
    <text evidence="4">The sequence shown here is derived from an EMBL/GenBank/DDBJ whole genome shotgun (WGS) entry which is preliminary data.</text>
</comment>
<proteinExistence type="predicted"/>
<feature type="signal peptide" evidence="2">
    <location>
        <begin position="1"/>
        <end position="16"/>
    </location>
</feature>
<feature type="domain" description="Immunoglobulin V-set" evidence="3">
    <location>
        <begin position="34"/>
        <end position="135"/>
    </location>
</feature>
<feature type="chain" id="PRO_5029782148" description="Immunoglobulin V-set domain-containing protein" evidence="2">
    <location>
        <begin position="17"/>
        <end position="218"/>
    </location>
</feature>
<keyword evidence="1" id="KW-1133">Transmembrane helix</keyword>
<dbReference type="InterPro" id="IPR036179">
    <property type="entry name" value="Ig-like_dom_sf"/>
</dbReference>
<evidence type="ECO:0000313" key="5">
    <source>
        <dbReference type="Proteomes" id="UP000579812"/>
    </source>
</evidence>
<protein>
    <recommendedName>
        <fullName evidence="3">Immunoglobulin V-set domain-containing protein</fullName>
    </recommendedName>
</protein>
<organism evidence="4 5">
    <name type="scientific">Onychostoma macrolepis</name>
    <dbReference type="NCBI Taxonomy" id="369639"/>
    <lineage>
        <taxon>Eukaryota</taxon>
        <taxon>Metazoa</taxon>
        <taxon>Chordata</taxon>
        <taxon>Craniata</taxon>
        <taxon>Vertebrata</taxon>
        <taxon>Euteleostomi</taxon>
        <taxon>Actinopterygii</taxon>
        <taxon>Neopterygii</taxon>
        <taxon>Teleostei</taxon>
        <taxon>Ostariophysi</taxon>
        <taxon>Cypriniformes</taxon>
        <taxon>Cyprinidae</taxon>
        <taxon>Acrossocheilinae</taxon>
        <taxon>Onychostoma</taxon>
    </lineage>
</organism>
<dbReference type="OrthoDB" id="8923484at2759"/>
<feature type="transmembrane region" description="Helical" evidence="1">
    <location>
        <begin position="156"/>
        <end position="183"/>
    </location>
</feature>
<dbReference type="InterPro" id="IPR013783">
    <property type="entry name" value="Ig-like_fold"/>
</dbReference>
<dbReference type="PANTHER" id="PTHR21063:SF4">
    <property type="entry name" value="CD48 ANTIGEN-RELATED"/>
    <property type="match status" value="1"/>
</dbReference>
<evidence type="ECO:0000313" key="4">
    <source>
        <dbReference type="EMBL" id="KAF4096300.1"/>
    </source>
</evidence>
<evidence type="ECO:0000259" key="3">
    <source>
        <dbReference type="Pfam" id="PF07686"/>
    </source>
</evidence>
<sequence>MMLFVVVACWIGIAAGALVATTAAGVGEDDDEIESLTVSEGGNLTISIHIEKWEKDPQVLVFRLSLDSSQEPIAQMICHNGGCTQTRWRPGASLRADRESVTLILMNVHYNQTGLYEIRKHSNKPLENKIYNVTVSQPPLSTIIPEKSASATHREFTAGISAAVVAAVLVVLALAVLVGAVIYRKCRKENLGGTDPEVIMQVPYSYCIIATSSSAGLS</sequence>
<dbReference type="PANTHER" id="PTHR21063">
    <property type="entry name" value="LFA-3"/>
    <property type="match status" value="1"/>
</dbReference>
<dbReference type="AlphaFoldDB" id="A0A7J6BMN3"/>
<keyword evidence="5" id="KW-1185">Reference proteome</keyword>
<keyword evidence="2" id="KW-0732">Signal</keyword>
<keyword evidence="1" id="KW-0472">Membrane</keyword>
<evidence type="ECO:0000256" key="2">
    <source>
        <dbReference type="SAM" id="SignalP"/>
    </source>
</evidence>
<accession>A0A7J6BMN3</accession>